<dbReference type="SUPFAM" id="SSF56935">
    <property type="entry name" value="Porins"/>
    <property type="match status" value="1"/>
</dbReference>
<feature type="chain" id="PRO_5012986642" evidence="13">
    <location>
        <begin position="26"/>
        <end position="612"/>
    </location>
</feature>
<dbReference type="RefSeq" id="WP_097077705.1">
    <property type="nucleotide sequence ID" value="NZ_BAABHT010000020.1"/>
</dbReference>
<keyword evidence="5 11" id="KW-0812">Transmembrane</keyword>
<organism evidence="16 17">
    <name type="scientific">Acinetobacter puyangensis</name>
    <dbReference type="NCBI Taxonomy" id="1096779"/>
    <lineage>
        <taxon>Bacteria</taxon>
        <taxon>Pseudomonadati</taxon>
        <taxon>Pseudomonadota</taxon>
        <taxon>Gammaproteobacteria</taxon>
        <taxon>Moraxellales</taxon>
        <taxon>Moraxellaceae</taxon>
        <taxon>Acinetobacter</taxon>
    </lineage>
</organism>
<evidence type="ECO:0000256" key="2">
    <source>
        <dbReference type="ARBA" id="ARBA00008143"/>
    </source>
</evidence>
<keyword evidence="8 11" id="KW-0472">Membrane</keyword>
<protein>
    <submittedName>
        <fullName evidence="16">Vitamin B12 transporter</fullName>
    </submittedName>
</protein>
<dbReference type="PROSITE" id="PS52016">
    <property type="entry name" value="TONB_DEPENDENT_REC_3"/>
    <property type="match status" value="1"/>
</dbReference>
<evidence type="ECO:0000256" key="7">
    <source>
        <dbReference type="ARBA" id="ARBA00023077"/>
    </source>
</evidence>
<accession>A0A240E3R8</accession>
<evidence type="ECO:0000256" key="3">
    <source>
        <dbReference type="ARBA" id="ARBA00022448"/>
    </source>
</evidence>
<keyword evidence="9" id="KW-0675">Receptor</keyword>
<sequence>MSKHFQPASLAGAIAIVLASTTTFAADQTIELDPIVVTASKSEEKASEVPARISVISQQDIEKNPALNLSDVLQKDASIYIKQSGGIGQISDISLRGTSAVHTLVLQNGARLNNQNNYAPLFPAFLDLSNISQIEILKGPASVQYGSDAIGGVVNLITAPPSKSGAQLTGVYGENNTYKAIINTDFVDNSGFYAQVGGQRLETDGTTVLNTQEKNEKAGYDQKGYHAKLGYIQDKKVDASIEINQNEGTSIFTNDYIVSNSPRIFKNQVINAKLAYTLLPNLKLSTRYSNIKDEQNVPDYGSHYNTENNEADVNLKWDFLPYQNILFGVNYLGSQYESNTITNAKQDIDSTGYYLQHQYKNDGISTQIGARVEDNERFGTHTVGQAAVRFQVLPLTSIYANIGSAFRAPSLNELYSQWGGNPELDPEKSVSYEIGLDQKLNYGLSASLSGYYTDVKNLITSDPSTFLNSNIEKAKMTGGELGFKWVLNRYYANAQYNYVKTENKDTGLEIAYRPRQTGTLTLGYDDGVYGVSTSLIARSKANSSSNNSNNKVPGYASVDFNAFWNINSNIKLFTNVQNIGDVRFKEVYNSYPFTSWYINGGRQASIGVTLKY</sequence>
<dbReference type="Gene3D" id="2.170.130.10">
    <property type="entry name" value="TonB-dependent receptor, plug domain"/>
    <property type="match status" value="1"/>
</dbReference>
<gene>
    <name evidence="16" type="ORF">SAMN05421731_101444</name>
</gene>
<dbReference type="Proteomes" id="UP000219042">
    <property type="component" value="Unassembled WGS sequence"/>
</dbReference>
<dbReference type="InterPro" id="IPR039426">
    <property type="entry name" value="TonB-dep_rcpt-like"/>
</dbReference>
<evidence type="ECO:0000256" key="11">
    <source>
        <dbReference type="PROSITE-ProRule" id="PRU01360"/>
    </source>
</evidence>
<keyword evidence="7 12" id="KW-0798">TonB box</keyword>
<dbReference type="GO" id="GO:0044718">
    <property type="term" value="P:siderophore transmembrane transport"/>
    <property type="evidence" value="ECO:0007669"/>
    <property type="project" value="TreeGrafter"/>
</dbReference>
<dbReference type="InterPro" id="IPR036942">
    <property type="entry name" value="Beta-barrel_TonB_sf"/>
</dbReference>
<evidence type="ECO:0000256" key="8">
    <source>
        <dbReference type="ARBA" id="ARBA00023136"/>
    </source>
</evidence>
<evidence type="ECO:0000256" key="6">
    <source>
        <dbReference type="ARBA" id="ARBA00022729"/>
    </source>
</evidence>
<dbReference type="OrthoDB" id="9764669at2"/>
<keyword evidence="6 13" id="KW-0732">Signal</keyword>
<evidence type="ECO:0000313" key="16">
    <source>
        <dbReference type="EMBL" id="SNX43408.1"/>
    </source>
</evidence>
<feature type="domain" description="TonB-dependent receptor plug" evidence="15">
    <location>
        <begin position="46"/>
        <end position="153"/>
    </location>
</feature>
<evidence type="ECO:0000259" key="14">
    <source>
        <dbReference type="Pfam" id="PF00593"/>
    </source>
</evidence>
<dbReference type="AlphaFoldDB" id="A0A240E3R8"/>
<evidence type="ECO:0000259" key="15">
    <source>
        <dbReference type="Pfam" id="PF07715"/>
    </source>
</evidence>
<feature type="signal peptide" evidence="13">
    <location>
        <begin position="1"/>
        <end position="25"/>
    </location>
</feature>
<keyword evidence="17" id="KW-1185">Reference proteome</keyword>
<dbReference type="CDD" id="cd01347">
    <property type="entry name" value="ligand_gated_channel"/>
    <property type="match status" value="1"/>
</dbReference>
<dbReference type="Gene3D" id="2.40.170.20">
    <property type="entry name" value="TonB-dependent receptor, beta-barrel domain"/>
    <property type="match status" value="1"/>
</dbReference>
<dbReference type="EMBL" id="OANT01000001">
    <property type="protein sequence ID" value="SNX43408.1"/>
    <property type="molecule type" value="Genomic_DNA"/>
</dbReference>
<evidence type="ECO:0000256" key="5">
    <source>
        <dbReference type="ARBA" id="ARBA00022692"/>
    </source>
</evidence>
<evidence type="ECO:0000256" key="13">
    <source>
        <dbReference type="SAM" id="SignalP"/>
    </source>
</evidence>
<evidence type="ECO:0000256" key="1">
    <source>
        <dbReference type="ARBA" id="ARBA00004571"/>
    </source>
</evidence>
<comment type="subcellular location">
    <subcellularLocation>
        <location evidence="1 11">Cell outer membrane</location>
        <topology evidence="1 11">Multi-pass membrane protein</topology>
    </subcellularLocation>
</comment>
<dbReference type="PANTHER" id="PTHR30069">
    <property type="entry name" value="TONB-DEPENDENT OUTER MEMBRANE RECEPTOR"/>
    <property type="match status" value="1"/>
</dbReference>
<evidence type="ECO:0000256" key="10">
    <source>
        <dbReference type="ARBA" id="ARBA00023237"/>
    </source>
</evidence>
<comment type="similarity">
    <text evidence="2">Belongs to the TonB-dependent receptor family. Hemoglobin/haptoglobin binding protein subfamily.</text>
</comment>
<name>A0A240E3R8_9GAMM</name>
<dbReference type="GO" id="GO:0015344">
    <property type="term" value="F:siderophore uptake transmembrane transporter activity"/>
    <property type="evidence" value="ECO:0007669"/>
    <property type="project" value="TreeGrafter"/>
</dbReference>
<dbReference type="Pfam" id="PF07715">
    <property type="entry name" value="Plug"/>
    <property type="match status" value="1"/>
</dbReference>
<keyword evidence="4 11" id="KW-1134">Transmembrane beta strand</keyword>
<proteinExistence type="inferred from homology"/>
<dbReference type="Pfam" id="PF00593">
    <property type="entry name" value="TonB_dep_Rec_b-barrel"/>
    <property type="match status" value="1"/>
</dbReference>
<keyword evidence="10 11" id="KW-0998">Cell outer membrane</keyword>
<dbReference type="PANTHER" id="PTHR30069:SF29">
    <property type="entry name" value="HEMOGLOBIN AND HEMOGLOBIN-HAPTOGLOBIN-BINDING PROTEIN 1-RELATED"/>
    <property type="match status" value="1"/>
</dbReference>
<evidence type="ECO:0000256" key="9">
    <source>
        <dbReference type="ARBA" id="ARBA00023170"/>
    </source>
</evidence>
<dbReference type="InterPro" id="IPR000531">
    <property type="entry name" value="Beta-barrel_TonB"/>
</dbReference>
<reference evidence="17" key="1">
    <citation type="submission" date="2016-09" db="EMBL/GenBank/DDBJ databases">
        <authorList>
            <person name="Varghese N."/>
            <person name="Submissions S."/>
        </authorList>
    </citation>
    <scope>NUCLEOTIDE SEQUENCE [LARGE SCALE GENOMIC DNA]</scope>
    <source>
        <strain evidence="17">ANC 4466</strain>
    </source>
</reference>
<dbReference type="GO" id="GO:0009279">
    <property type="term" value="C:cell outer membrane"/>
    <property type="evidence" value="ECO:0007669"/>
    <property type="project" value="UniProtKB-SubCell"/>
</dbReference>
<feature type="domain" description="TonB-dependent receptor-like beta-barrel" evidence="14">
    <location>
        <begin position="208"/>
        <end position="579"/>
    </location>
</feature>
<evidence type="ECO:0000256" key="4">
    <source>
        <dbReference type="ARBA" id="ARBA00022452"/>
    </source>
</evidence>
<dbReference type="InterPro" id="IPR012910">
    <property type="entry name" value="Plug_dom"/>
</dbReference>
<dbReference type="InterPro" id="IPR037066">
    <property type="entry name" value="Plug_dom_sf"/>
</dbReference>
<evidence type="ECO:0000256" key="12">
    <source>
        <dbReference type="RuleBase" id="RU003357"/>
    </source>
</evidence>
<keyword evidence="3 11" id="KW-0813">Transport</keyword>
<evidence type="ECO:0000313" key="17">
    <source>
        <dbReference type="Proteomes" id="UP000219042"/>
    </source>
</evidence>